<dbReference type="RefSeq" id="WP_193742650.1">
    <property type="nucleotide sequence ID" value="NZ_JNAS01000002.1"/>
</dbReference>
<dbReference type="EMBL" id="JNAS01000002">
    <property type="protein sequence ID" value="KGG09065.1"/>
    <property type="molecule type" value="Genomic_DNA"/>
</dbReference>
<organism evidence="1 2">
    <name type="scientific">Prochlorococcus marinus str. SB</name>
    <dbReference type="NCBI Taxonomy" id="59926"/>
    <lineage>
        <taxon>Bacteria</taxon>
        <taxon>Bacillati</taxon>
        <taxon>Cyanobacteriota</taxon>
        <taxon>Cyanophyceae</taxon>
        <taxon>Synechococcales</taxon>
        <taxon>Prochlorococcaceae</taxon>
        <taxon>Prochlorococcus</taxon>
    </lineage>
</organism>
<comment type="caution">
    <text evidence="1">The sequence shown here is derived from an EMBL/GenBank/DDBJ whole genome shotgun (WGS) entry which is preliminary data.</text>
</comment>
<evidence type="ECO:0000313" key="2">
    <source>
        <dbReference type="Proteomes" id="UP000030345"/>
    </source>
</evidence>
<dbReference type="Proteomes" id="UP000030345">
    <property type="component" value="Unassembled WGS sequence"/>
</dbReference>
<dbReference type="PANTHER" id="PTHR43404">
    <property type="entry name" value="LIPOPOLYSACCHARIDE CHOLINEPHOSPHOTRANSFERASE LICD"/>
    <property type="match status" value="1"/>
</dbReference>
<evidence type="ECO:0008006" key="3">
    <source>
        <dbReference type="Google" id="ProtNLM"/>
    </source>
</evidence>
<dbReference type="InterPro" id="IPR052942">
    <property type="entry name" value="LPS_cholinephosphotransferase"/>
</dbReference>
<dbReference type="PANTHER" id="PTHR43404:SF1">
    <property type="entry name" value="MNN4P"/>
    <property type="match status" value="1"/>
</dbReference>
<dbReference type="AlphaFoldDB" id="A0A0A2B8J3"/>
<evidence type="ECO:0000313" key="1">
    <source>
        <dbReference type="EMBL" id="KGG09065.1"/>
    </source>
</evidence>
<gene>
    <name evidence="1" type="ORF">EV02_1744</name>
</gene>
<name>A0A0A2B8J3_PROMR</name>
<accession>A0A0A2B8J3</accession>
<sequence>MFDFCSGLNLNELNKIKNVLKRLKNSKKDIFYEIDLLKILAYECDFLIENKDNISISKLSKKFTSQYLKVKNYLEKMPAKKILKPHNKLSKKNIGIDSLKAKKVLLDLACLFELNKIKWFVLAGTFLGFIREKSFLRHDLDIDIGLMSEDVSLAQIKEVLRKSPLFEISKIEYQKYFLSANNFLNKPTFARIIHKNGITLDIFWHFLEGNKIYHGTSSILWKNTPFELNEYEVYGLKVKGPKNANLYLKETYGNWRKEKLNYNFHRDMISLTGTNNFLGLEYLLRRKLYCGKYNQEELTKIEKLLI</sequence>
<dbReference type="GO" id="GO:0009100">
    <property type="term" value="P:glycoprotein metabolic process"/>
    <property type="evidence" value="ECO:0007669"/>
    <property type="project" value="UniProtKB-ARBA"/>
</dbReference>
<dbReference type="eggNOG" id="COG3475">
    <property type="taxonomic scope" value="Bacteria"/>
</dbReference>
<protein>
    <recommendedName>
        <fullName evidence="3">LicD family protein</fullName>
    </recommendedName>
</protein>
<dbReference type="STRING" id="59926.EV02_1744"/>
<proteinExistence type="predicted"/>
<reference evidence="2" key="1">
    <citation type="journal article" date="2014" name="Sci. Data">
        <title>Genomes of diverse isolates of the marine cyanobacterium Prochlorococcus.</title>
        <authorList>
            <person name="Biller S."/>
            <person name="Berube P."/>
            <person name="Thompson J."/>
            <person name="Kelly L."/>
            <person name="Roggensack S."/>
            <person name="Awad L."/>
            <person name="Roache-Johnson K."/>
            <person name="Ding H."/>
            <person name="Giovannoni S.J."/>
            <person name="Moore L.R."/>
            <person name="Chisholm S.W."/>
        </authorList>
    </citation>
    <scope>NUCLEOTIDE SEQUENCE [LARGE SCALE GENOMIC DNA]</scope>
    <source>
        <strain evidence="2">SB</strain>
    </source>
</reference>